<evidence type="ECO:0000256" key="14">
    <source>
        <dbReference type="ARBA" id="ARBA00067470"/>
    </source>
</evidence>
<dbReference type="AlphaFoldDB" id="C5MCU0"/>
<evidence type="ECO:0000313" key="21">
    <source>
        <dbReference type="EMBL" id="EER32370.1"/>
    </source>
</evidence>
<evidence type="ECO:0000256" key="2">
    <source>
        <dbReference type="ARBA" id="ARBA00009219"/>
    </source>
</evidence>
<comment type="similarity">
    <text evidence="2">Belongs to the 3-beta-HSD family.</text>
</comment>
<dbReference type="FunFam" id="3.40.50.720:FF:000346">
    <property type="entry name" value="C-3 sterol dehydrogenase/C-4 decarboxylase"/>
    <property type="match status" value="1"/>
</dbReference>
<keyword evidence="7" id="KW-0520">NAD</keyword>
<dbReference type="EC" id="1.1.1.170" evidence="13"/>
<evidence type="ECO:0000256" key="12">
    <source>
        <dbReference type="ARBA" id="ARBA00060653"/>
    </source>
</evidence>
<evidence type="ECO:0000256" key="18">
    <source>
        <dbReference type="ARBA" id="ARBA00081452"/>
    </source>
</evidence>
<dbReference type="RefSeq" id="XP_002549744.1">
    <property type="nucleotide sequence ID" value="XM_002549698.1"/>
</dbReference>
<comment type="subunit">
    <text evidence="10">Heterotetramer of ERG25, ERG26, ERG27 and ERG28. ERG28 acts as a scaffold to tether ERG27 and other 4,4-demethylation-related enzymes, forming a demethylation enzyme complex, in the endoplasmic reticulum.</text>
</comment>
<dbReference type="OrthoDB" id="10058185at2759"/>
<evidence type="ECO:0000256" key="16">
    <source>
        <dbReference type="ARBA" id="ARBA00081267"/>
    </source>
</evidence>
<evidence type="ECO:0000259" key="20">
    <source>
        <dbReference type="Pfam" id="PF01073"/>
    </source>
</evidence>
<protein>
    <recommendedName>
        <fullName evidence="15">Sterol-4-alpha-carboxylate 3-dehydrogenase ERG26, decarboxylating</fullName>
        <ecNumber evidence="13">1.1.1.170</ecNumber>
    </recommendedName>
    <alternativeName>
        <fullName evidence="18 19">C-3 Sterol dehydrogenase ERG26</fullName>
    </alternativeName>
    <alternativeName>
        <fullName evidence="16 17">C-4 decarboxylase ERG26</fullName>
    </alternativeName>
    <alternativeName>
        <fullName evidence="14">Sterol-4-alpha-carboxylate 3-dehydrogenase erg26, decarboxylating</fullName>
    </alternativeName>
</protein>
<dbReference type="GO" id="GO:0006696">
    <property type="term" value="P:ergosterol biosynthetic process"/>
    <property type="evidence" value="ECO:0007669"/>
    <property type="project" value="EnsemblFungi"/>
</dbReference>
<evidence type="ECO:0000256" key="11">
    <source>
        <dbReference type="ARBA" id="ARBA00052679"/>
    </source>
</evidence>
<gene>
    <name evidence="21" type="ORF">CTRG_04041</name>
</gene>
<evidence type="ECO:0000256" key="6">
    <source>
        <dbReference type="ARBA" id="ARBA00023002"/>
    </source>
</evidence>
<evidence type="ECO:0000256" key="13">
    <source>
        <dbReference type="ARBA" id="ARBA00066634"/>
    </source>
</evidence>
<dbReference type="SUPFAM" id="SSF51735">
    <property type="entry name" value="NAD(P)-binding Rossmann-fold domains"/>
    <property type="match status" value="1"/>
</dbReference>
<dbReference type="GeneID" id="8297019"/>
<dbReference type="Proteomes" id="UP000002037">
    <property type="component" value="Unassembled WGS sequence"/>
</dbReference>
<evidence type="ECO:0000256" key="3">
    <source>
        <dbReference type="ARBA" id="ARBA00022516"/>
    </source>
</evidence>
<evidence type="ECO:0000256" key="9">
    <source>
        <dbReference type="ARBA" id="ARBA00023136"/>
    </source>
</evidence>
<proteinExistence type="inferred from homology"/>
<evidence type="ECO:0000256" key="17">
    <source>
        <dbReference type="ARBA" id="ARBA00081397"/>
    </source>
</evidence>
<dbReference type="Gene3D" id="3.40.50.720">
    <property type="entry name" value="NAD(P)-binding Rossmann-like Domain"/>
    <property type="match status" value="1"/>
</dbReference>
<evidence type="ECO:0000313" key="22">
    <source>
        <dbReference type="Proteomes" id="UP000002037"/>
    </source>
</evidence>
<dbReference type="STRING" id="294747.C5MCU0"/>
<comment type="pathway">
    <text evidence="12">Steroid biosynthesis; zymosterol biosynthesis; zymosterol from lanosterol: step 4/6.</text>
</comment>
<keyword evidence="5" id="KW-0752">Steroid biosynthesis</keyword>
<evidence type="ECO:0000256" key="7">
    <source>
        <dbReference type="ARBA" id="ARBA00023027"/>
    </source>
</evidence>
<dbReference type="Pfam" id="PF01073">
    <property type="entry name" value="3Beta_HSD"/>
    <property type="match status" value="1"/>
</dbReference>
<evidence type="ECO:0000256" key="1">
    <source>
        <dbReference type="ARBA" id="ARBA00004406"/>
    </source>
</evidence>
<keyword evidence="6" id="KW-0560">Oxidoreductase</keyword>
<comment type="catalytic activity">
    <reaction evidence="11">
        <text>4beta-methylzymosterol-4alpha-carboxylate + NADP(+) = 3-dehydro-4-methylzymosterol + CO2 + NADPH</text>
        <dbReference type="Rhea" id="RHEA:33447"/>
        <dbReference type="ChEBI" id="CHEBI:16526"/>
        <dbReference type="ChEBI" id="CHEBI:50593"/>
        <dbReference type="ChEBI" id="CHEBI:57783"/>
        <dbReference type="ChEBI" id="CHEBI:58349"/>
        <dbReference type="ChEBI" id="CHEBI:64925"/>
        <dbReference type="EC" id="1.1.1.170"/>
    </reaction>
    <physiologicalReaction direction="left-to-right" evidence="11">
        <dbReference type="Rhea" id="RHEA:33448"/>
    </physiologicalReaction>
</comment>
<keyword evidence="8" id="KW-0443">Lipid metabolism</keyword>
<name>C5MCU0_CANTT</name>
<evidence type="ECO:0000256" key="10">
    <source>
        <dbReference type="ARBA" id="ARBA00046995"/>
    </source>
</evidence>
<comment type="subcellular location">
    <subcellularLocation>
        <location evidence="1">Endoplasmic reticulum membrane</location>
        <topology evidence="1">Peripheral membrane protein</topology>
    </subcellularLocation>
</comment>
<organism evidence="21 22">
    <name type="scientific">Candida tropicalis (strain ATCC MYA-3404 / T1)</name>
    <name type="common">Yeast</name>
    <dbReference type="NCBI Taxonomy" id="294747"/>
    <lineage>
        <taxon>Eukaryota</taxon>
        <taxon>Fungi</taxon>
        <taxon>Dikarya</taxon>
        <taxon>Ascomycota</taxon>
        <taxon>Saccharomycotina</taxon>
        <taxon>Pichiomycetes</taxon>
        <taxon>Debaryomycetaceae</taxon>
        <taxon>Candida/Lodderomyces clade</taxon>
        <taxon>Candida</taxon>
    </lineage>
</organism>
<dbReference type="InterPro" id="IPR036291">
    <property type="entry name" value="NAD(P)-bd_dom_sf"/>
</dbReference>
<dbReference type="EMBL" id="GG692399">
    <property type="protein sequence ID" value="EER32370.1"/>
    <property type="molecule type" value="Genomic_DNA"/>
</dbReference>
<keyword evidence="9" id="KW-0472">Membrane</keyword>
<evidence type="ECO:0000256" key="8">
    <source>
        <dbReference type="ARBA" id="ARBA00023098"/>
    </source>
</evidence>
<reference evidence="21 22" key="1">
    <citation type="journal article" date="2009" name="Nature">
        <title>Evolution of pathogenicity and sexual reproduction in eight Candida genomes.</title>
        <authorList>
            <person name="Butler G."/>
            <person name="Rasmussen M.D."/>
            <person name="Lin M.F."/>
            <person name="Santos M.A."/>
            <person name="Sakthikumar S."/>
            <person name="Munro C.A."/>
            <person name="Rheinbay E."/>
            <person name="Grabherr M."/>
            <person name="Forche A."/>
            <person name="Reedy J.L."/>
            <person name="Agrafioti I."/>
            <person name="Arnaud M.B."/>
            <person name="Bates S."/>
            <person name="Brown A.J."/>
            <person name="Brunke S."/>
            <person name="Costanzo M.C."/>
            <person name="Fitzpatrick D.A."/>
            <person name="de Groot P.W."/>
            <person name="Harris D."/>
            <person name="Hoyer L.L."/>
            <person name="Hube B."/>
            <person name="Klis F.M."/>
            <person name="Kodira C."/>
            <person name="Lennard N."/>
            <person name="Logue M.E."/>
            <person name="Martin R."/>
            <person name="Neiman A.M."/>
            <person name="Nikolaou E."/>
            <person name="Quail M.A."/>
            <person name="Quinn J."/>
            <person name="Santos M.C."/>
            <person name="Schmitzberger F.F."/>
            <person name="Sherlock G."/>
            <person name="Shah P."/>
            <person name="Silverstein K.A."/>
            <person name="Skrzypek M.S."/>
            <person name="Soll D."/>
            <person name="Staggs R."/>
            <person name="Stansfield I."/>
            <person name="Stumpf M.P."/>
            <person name="Sudbery P.E."/>
            <person name="Srikantha T."/>
            <person name="Zeng Q."/>
            <person name="Berman J."/>
            <person name="Berriman M."/>
            <person name="Heitman J."/>
            <person name="Gow N.A."/>
            <person name="Lorenz M.C."/>
            <person name="Birren B.W."/>
            <person name="Kellis M."/>
            <person name="Cuomo C.A."/>
        </authorList>
    </citation>
    <scope>NUCLEOTIDE SEQUENCE [LARGE SCALE GENOMIC DNA]</scope>
    <source>
        <strain evidence="22">ATCC MYA-3404 / T1</strain>
    </source>
</reference>
<keyword evidence="3" id="KW-0444">Lipid biosynthesis</keyword>
<feature type="domain" description="3-beta hydroxysteroid dehydrogenase/isomerase" evidence="20">
    <location>
        <begin position="12"/>
        <end position="283"/>
    </location>
</feature>
<sequence>MSEIENKLKSVLIIGGTGFLGLHLIEQFYRHCPDVSINVFDIRPLPEKISKYFTFDPSKITFFQGDLTSESDVADAITKSKCDVIVHTASPMHGLPQEIYEKVNVRGTNNLIDVAKKLHVKALVYTSSAGVIFNGQDVINGDETWPYPEVHMDGYNETKAAAETAVMNANDNNGLRTVCLRPAGIFGPGDRQLVPGLRASAKLGQSKFQLGDNNNLFDWSYAGNVADAHVLAAQKVLDPETRDPISGETFFVTNDSPTYFWTLARTVWKSDGYIDNYYIKLPRPVALGVSYISEFVAKNLLKKEPGLTPFRVKIVCAIRYHNITKAKKLLGYKPAVDLETGIRYTLDWMNEDLE</sequence>
<keyword evidence="22" id="KW-1185">Reference proteome</keyword>
<evidence type="ECO:0000256" key="19">
    <source>
        <dbReference type="ARBA" id="ARBA00082106"/>
    </source>
</evidence>
<keyword evidence="4" id="KW-0256">Endoplasmic reticulum</keyword>
<accession>C5MCU0</accession>
<dbReference type="GO" id="GO:0102175">
    <property type="term" value="F:3-beta-hydroxysteroid dehydrogenase (NAD+)/C4-decarboxylase activity"/>
    <property type="evidence" value="ECO:0007669"/>
    <property type="project" value="EnsemblFungi"/>
</dbReference>
<dbReference type="PANTHER" id="PTHR43000">
    <property type="entry name" value="DTDP-D-GLUCOSE 4,6-DEHYDRATASE-RELATED"/>
    <property type="match status" value="1"/>
</dbReference>
<dbReference type="InterPro" id="IPR002225">
    <property type="entry name" value="3Beta_OHSteriod_DH/Estase"/>
</dbReference>
<dbReference type="VEuPathDB" id="FungiDB:CTRG_04041"/>
<evidence type="ECO:0000256" key="4">
    <source>
        <dbReference type="ARBA" id="ARBA00022824"/>
    </source>
</evidence>
<evidence type="ECO:0000256" key="15">
    <source>
        <dbReference type="ARBA" id="ARBA00067985"/>
    </source>
</evidence>
<evidence type="ECO:0000256" key="5">
    <source>
        <dbReference type="ARBA" id="ARBA00022955"/>
    </source>
</evidence>
<dbReference type="SMR" id="C5MCU0"/>
<dbReference type="KEGG" id="ctp:CTRG_04041"/>
<dbReference type="GO" id="GO:0005789">
    <property type="term" value="C:endoplasmic reticulum membrane"/>
    <property type="evidence" value="ECO:0007669"/>
    <property type="project" value="UniProtKB-SubCell"/>
</dbReference>
<dbReference type="HOGENOM" id="CLU_007383_6_8_1"/>
<dbReference type="eggNOG" id="KOG1430">
    <property type="taxonomic scope" value="Eukaryota"/>
</dbReference>